<sequence>MKTTIFQSFLATFFNQFVQYKRALNRKYDTDSEILRLLDRYIHSVRITEWQTIDGSVIDDFIRSRPRVSACSYNQLLGVLRRFFNFAVMQEWIQSSPVTASPRRITGTRIPYLFDLATARRLLAVARCLPEGSRTRHRGLVYETVFALLYGLGLRVGEVARLKLADADLIQNTLLIRDTKFAKTRIVPLGPNLAQRLKRYVEQRHGISPDPELPMFSYTKRGSMSTTGISMTFHALVPKLELNIPPGVSFPRLHDLRHSFAVATLLRWYREGIDPNCRLMTLSTFLGHVDPASTAVYLTITEDLLHEAARRFQAIAPEGGLQ</sequence>
<accession>A0A4R1KT59</accession>
<dbReference type="GO" id="GO:0006310">
    <property type="term" value="P:DNA recombination"/>
    <property type="evidence" value="ECO:0007669"/>
    <property type="project" value="UniProtKB-KW"/>
</dbReference>
<protein>
    <submittedName>
        <fullName evidence="8">Site-specific recombinase XerD</fullName>
    </submittedName>
</protein>
<dbReference type="Gene3D" id="1.10.443.10">
    <property type="entry name" value="Intergrase catalytic core"/>
    <property type="match status" value="1"/>
</dbReference>
<dbReference type="PANTHER" id="PTHR30349:SF41">
    <property type="entry name" value="INTEGRASE_RECOMBINASE PROTEIN MJ0367-RELATED"/>
    <property type="match status" value="1"/>
</dbReference>
<evidence type="ECO:0000313" key="8">
    <source>
        <dbReference type="EMBL" id="TCK68272.1"/>
    </source>
</evidence>
<feature type="domain" description="Tyr recombinase" evidence="6">
    <location>
        <begin position="109"/>
        <end position="310"/>
    </location>
</feature>
<comment type="caution">
    <text evidence="8">The sequence shown here is derived from an EMBL/GenBank/DDBJ whole genome shotgun (WGS) entry which is preliminary data.</text>
</comment>
<evidence type="ECO:0000313" key="9">
    <source>
        <dbReference type="Proteomes" id="UP000295210"/>
    </source>
</evidence>
<keyword evidence="4" id="KW-0233">DNA recombination</keyword>
<comment type="similarity">
    <text evidence="1">Belongs to the 'phage' integrase family.</text>
</comment>
<evidence type="ECO:0000256" key="2">
    <source>
        <dbReference type="ARBA" id="ARBA00022908"/>
    </source>
</evidence>
<dbReference type="Proteomes" id="UP000295210">
    <property type="component" value="Unassembled WGS sequence"/>
</dbReference>
<evidence type="ECO:0000256" key="3">
    <source>
        <dbReference type="ARBA" id="ARBA00023125"/>
    </source>
</evidence>
<dbReference type="Pfam" id="PF00589">
    <property type="entry name" value="Phage_integrase"/>
    <property type="match status" value="1"/>
</dbReference>
<feature type="domain" description="Core-binding (CB)" evidence="7">
    <location>
        <begin position="8"/>
        <end position="88"/>
    </location>
</feature>
<keyword evidence="2" id="KW-0229">DNA integration</keyword>
<evidence type="ECO:0000256" key="4">
    <source>
        <dbReference type="ARBA" id="ARBA00023172"/>
    </source>
</evidence>
<dbReference type="InterPro" id="IPR011010">
    <property type="entry name" value="DNA_brk_join_enz"/>
</dbReference>
<evidence type="ECO:0000259" key="6">
    <source>
        <dbReference type="PROSITE" id="PS51898"/>
    </source>
</evidence>
<dbReference type="InterPro" id="IPR050090">
    <property type="entry name" value="Tyrosine_recombinase_XerCD"/>
</dbReference>
<dbReference type="PROSITE" id="PS51898">
    <property type="entry name" value="TYR_RECOMBINASE"/>
    <property type="match status" value="1"/>
</dbReference>
<name>A0A4R1KT59_9BACT</name>
<evidence type="ECO:0000256" key="1">
    <source>
        <dbReference type="ARBA" id="ARBA00008857"/>
    </source>
</evidence>
<proteinExistence type="inferred from homology"/>
<dbReference type="OrthoDB" id="9766545at2"/>
<dbReference type="GO" id="GO:0003677">
    <property type="term" value="F:DNA binding"/>
    <property type="evidence" value="ECO:0007669"/>
    <property type="project" value="UniProtKB-UniRule"/>
</dbReference>
<dbReference type="AlphaFoldDB" id="A0A4R1KT59"/>
<organism evidence="8 9">
    <name type="scientific">Acidipila rosea</name>
    <dbReference type="NCBI Taxonomy" id="768535"/>
    <lineage>
        <taxon>Bacteria</taxon>
        <taxon>Pseudomonadati</taxon>
        <taxon>Acidobacteriota</taxon>
        <taxon>Terriglobia</taxon>
        <taxon>Terriglobales</taxon>
        <taxon>Acidobacteriaceae</taxon>
        <taxon>Acidipila</taxon>
    </lineage>
</organism>
<keyword evidence="9" id="KW-1185">Reference proteome</keyword>
<keyword evidence="3 5" id="KW-0238">DNA-binding</keyword>
<dbReference type="EMBL" id="SMGK01000011">
    <property type="protein sequence ID" value="TCK68272.1"/>
    <property type="molecule type" value="Genomic_DNA"/>
</dbReference>
<dbReference type="GO" id="GO:0015074">
    <property type="term" value="P:DNA integration"/>
    <property type="evidence" value="ECO:0007669"/>
    <property type="project" value="UniProtKB-KW"/>
</dbReference>
<dbReference type="SUPFAM" id="SSF56349">
    <property type="entry name" value="DNA breaking-rejoining enzymes"/>
    <property type="match status" value="1"/>
</dbReference>
<gene>
    <name evidence="8" type="ORF">C7378_3579</name>
</gene>
<dbReference type="InterPro" id="IPR002104">
    <property type="entry name" value="Integrase_catalytic"/>
</dbReference>
<dbReference type="InterPro" id="IPR010998">
    <property type="entry name" value="Integrase_recombinase_N"/>
</dbReference>
<dbReference type="RefSeq" id="WP_131999594.1">
    <property type="nucleotide sequence ID" value="NZ_SMGK01000011.1"/>
</dbReference>
<dbReference type="PROSITE" id="PS51900">
    <property type="entry name" value="CB"/>
    <property type="match status" value="1"/>
</dbReference>
<dbReference type="PANTHER" id="PTHR30349">
    <property type="entry name" value="PHAGE INTEGRASE-RELATED"/>
    <property type="match status" value="1"/>
</dbReference>
<dbReference type="InterPro" id="IPR013762">
    <property type="entry name" value="Integrase-like_cat_sf"/>
</dbReference>
<reference evidence="8 9" key="1">
    <citation type="submission" date="2019-03" db="EMBL/GenBank/DDBJ databases">
        <title>Genomic Encyclopedia of Type Strains, Phase IV (KMG-IV): sequencing the most valuable type-strain genomes for metagenomic binning, comparative biology and taxonomic classification.</title>
        <authorList>
            <person name="Goeker M."/>
        </authorList>
    </citation>
    <scope>NUCLEOTIDE SEQUENCE [LARGE SCALE GENOMIC DNA]</scope>
    <source>
        <strain evidence="8 9">DSM 103428</strain>
    </source>
</reference>
<dbReference type="InterPro" id="IPR044068">
    <property type="entry name" value="CB"/>
</dbReference>
<evidence type="ECO:0000259" key="7">
    <source>
        <dbReference type="PROSITE" id="PS51900"/>
    </source>
</evidence>
<evidence type="ECO:0000256" key="5">
    <source>
        <dbReference type="PROSITE-ProRule" id="PRU01248"/>
    </source>
</evidence>
<dbReference type="Gene3D" id="1.10.150.130">
    <property type="match status" value="1"/>
</dbReference>